<reference evidence="3" key="2">
    <citation type="journal article" date="2016" name="Sci. Rep.">
        <title>Dictyocaulus viviparus genome, variome and transcriptome elucidate lungworm biology and support future intervention.</title>
        <authorList>
            <person name="McNulty S.N."/>
            <person name="Strube C."/>
            <person name="Rosa B.A."/>
            <person name="Martin J.C."/>
            <person name="Tyagi R."/>
            <person name="Choi Y.J."/>
            <person name="Wang Q."/>
            <person name="Hallsworth Pepin K."/>
            <person name="Zhang X."/>
            <person name="Ozersky P."/>
            <person name="Wilson R.K."/>
            <person name="Sternberg P.W."/>
            <person name="Gasser R.B."/>
            <person name="Mitreva M."/>
        </authorList>
    </citation>
    <scope>NUCLEOTIDE SEQUENCE [LARGE SCALE GENOMIC DNA]</scope>
    <source>
        <strain evidence="3">HannoverDv2000</strain>
    </source>
</reference>
<dbReference type="Gene3D" id="3.40.50.300">
    <property type="entry name" value="P-loop containing nucleotide triphosphate hydrolases"/>
    <property type="match status" value="1"/>
</dbReference>
<dbReference type="GO" id="GO:0043022">
    <property type="term" value="F:ribosome binding"/>
    <property type="evidence" value="ECO:0007669"/>
    <property type="project" value="TreeGrafter"/>
</dbReference>
<protein>
    <recommendedName>
        <fullName evidence="1">Hflx-type G domain-containing protein</fullName>
    </recommendedName>
</protein>
<keyword evidence="3" id="KW-1185">Reference proteome</keyword>
<feature type="domain" description="Hflx-type G" evidence="1">
    <location>
        <begin position="1"/>
        <end position="130"/>
    </location>
</feature>
<dbReference type="EMBL" id="KN720257">
    <property type="protein sequence ID" value="KJH39812.1"/>
    <property type="molecule type" value="Genomic_DNA"/>
</dbReference>
<dbReference type="InterPro" id="IPR027417">
    <property type="entry name" value="P-loop_NTPase"/>
</dbReference>
<name>A0A0D8X7Q6_DICVI</name>
<proteinExistence type="predicted"/>
<dbReference type="Proteomes" id="UP000053766">
    <property type="component" value="Unassembled WGS sequence"/>
</dbReference>
<evidence type="ECO:0000313" key="3">
    <source>
        <dbReference type="Proteomes" id="UP000053766"/>
    </source>
</evidence>
<dbReference type="PANTHER" id="PTHR10229:SF0">
    <property type="entry name" value="GTP-BINDING PROTEIN 6-RELATED"/>
    <property type="match status" value="1"/>
</dbReference>
<dbReference type="InterPro" id="IPR016496">
    <property type="entry name" value="GTPase_HflX"/>
</dbReference>
<evidence type="ECO:0000313" key="2">
    <source>
        <dbReference type="EMBL" id="KJH39812.1"/>
    </source>
</evidence>
<sequence>MSTLTRNFRLPSGRRVVFTDTIGFLSDLPMQLFAAFQATLAHVKLADVIIHIRDLSNPDWSAQSEDVYKTLKAIGLSEKRISDIIVADNKVDVCDAPLVPTSNAIRISCKTSEGVQTLIQRIDELVLRASGCKRRKLELKFSSPAVAYLYK</sequence>
<dbReference type="STRING" id="29172.A0A0D8X7Q6"/>
<organism evidence="2 3">
    <name type="scientific">Dictyocaulus viviparus</name>
    <name type="common">Bovine lungworm</name>
    <dbReference type="NCBI Taxonomy" id="29172"/>
    <lineage>
        <taxon>Eukaryota</taxon>
        <taxon>Metazoa</taxon>
        <taxon>Ecdysozoa</taxon>
        <taxon>Nematoda</taxon>
        <taxon>Chromadorea</taxon>
        <taxon>Rhabditida</taxon>
        <taxon>Rhabditina</taxon>
        <taxon>Rhabditomorpha</taxon>
        <taxon>Strongyloidea</taxon>
        <taxon>Metastrongylidae</taxon>
        <taxon>Dictyocaulus</taxon>
    </lineage>
</organism>
<dbReference type="GO" id="GO:0005525">
    <property type="term" value="F:GTP binding"/>
    <property type="evidence" value="ECO:0007669"/>
    <property type="project" value="InterPro"/>
</dbReference>
<dbReference type="SUPFAM" id="SSF52540">
    <property type="entry name" value="P-loop containing nucleoside triphosphate hydrolases"/>
    <property type="match status" value="1"/>
</dbReference>
<dbReference type="InterPro" id="IPR030394">
    <property type="entry name" value="G_HFLX_dom"/>
</dbReference>
<evidence type="ECO:0000259" key="1">
    <source>
        <dbReference type="PROSITE" id="PS51705"/>
    </source>
</evidence>
<gene>
    <name evidence="2" type="ORF">DICVIV_14296</name>
</gene>
<dbReference type="PANTHER" id="PTHR10229">
    <property type="entry name" value="GTP-BINDING PROTEIN HFLX"/>
    <property type="match status" value="1"/>
</dbReference>
<dbReference type="GO" id="GO:0005737">
    <property type="term" value="C:cytoplasm"/>
    <property type="evidence" value="ECO:0007669"/>
    <property type="project" value="TreeGrafter"/>
</dbReference>
<dbReference type="AlphaFoldDB" id="A0A0D8X7Q6"/>
<dbReference type="OrthoDB" id="10268034at2759"/>
<reference evidence="2 3" key="1">
    <citation type="submission" date="2013-11" db="EMBL/GenBank/DDBJ databases">
        <title>Draft genome of the bovine lungworm Dictyocaulus viviparus.</title>
        <authorList>
            <person name="Mitreva M."/>
        </authorList>
    </citation>
    <scope>NUCLEOTIDE SEQUENCE [LARGE SCALE GENOMIC DNA]</scope>
    <source>
        <strain evidence="2 3">HannoverDv2000</strain>
    </source>
</reference>
<accession>A0A0D8X7Q6</accession>
<dbReference type="PROSITE" id="PS51705">
    <property type="entry name" value="G_HFLX"/>
    <property type="match status" value="1"/>
</dbReference>